<keyword evidence="4" id="KW-0808">Transferase</keyword>
<feature type="transmembrane region" description="Helical" evidence="9">
    <location>
        <begin position="32"/>
        <end position="50"/>
    </location>
</feature>
<dbReference type="InterPro" id="IPR003018">
    <property type="entry name" value="GAF"/>
</dbReference>
<comment type="caution">
    <text evidence="11">The sequence shown here is derived from an EMBL/GenBank/DDBJ whole genome shotgun (WGS) entry which is preliminary data.</text>
</comment>
<dbReference type="PRINTS" id="PR00344">
    <property type="entry name" value="BCTRLSENSOR"/>
</dbReference>
<feature type="transmembrane region" description="Helical" evidence="9">
    <location>
        <begin position="260"/>
        <end position="281"/>
    </location>
</feature>
<organism evidence="11 12">
    <name type="scientific">Candidatus Curtissbacteria bacterium RBG_13_40_7</name>
    <dbReference type="NCBI Taxonomy" id="1797706"/>
    <lineage>
        <taxon>Bacteria</taxon>
        <taxon>Candidatus Curtissiibacteriota</taxon>
    </lineage>
</organism>
<dbReference type="InterPro" id="IPR036097">
    <property type="entry name" value="HisK_dim/P_sf"/>
</dbReference>
<dbReference type="Proteomes" id="UP000179252">
    <property type="component" value="Unassembled WGS sequence"/>
</dbReference>
<keyword evidence="5" id="KW-0418">Kinase</keyword>
<dbReference type="CDD" id="cd00082">
    <property type="entry name" value="HisKA"/>
    <property type="match status" value="1"/>
</dbReference>
<feature type="transmembrane region" description="Helical" evidence="9">
    <location>
        <begin position="6"/>
        <end position="25"/>
    </location>
</feature>
<dbReference type="PANTHER" id="PTHR43711:SF1">
    <property type="entry name" value="HISTIDINE KINASE 1"/>
    <property type="match status" value="1"/>
</dbReference>
<dbReference type="SMART" id="SM00065">
    <property type="entry name" value="GAF"/>
    <property type="match status" value="1"/>
</dbReference>
<dbReference type="InterPro" id="IPR036890">
    <property type="entry name" value="HATPase_C_sf"/>
</dbReference>
<dbReference type="FunFam" id="3.30.565.10:FF:000006">
    <property type="entry name" value="Sensor histidine kinase WalK"/>
    <property type="match status" value="1"/>
</dbReference>
<keyword evidence="8" id="KW-0175">Coiled coil</keyword>
<evidence type="ECO:0000256" key="6">
    <source>
        <dbReference type="ARBA" id="ARBA00023012"/>
    </source>
</evidence>
<dbReference type="EC" id="2.7.13.3" evidence="2"/>
<dbReference type="FunFam" id="1.10.287.130:FF:000001">
    <property type="entry name" value="Two-component sensor histidine kinase"/>
    <property type="match status" value="1"/>
</dbReference>
<evidence type="ECO:0000313" key="11">
    <source>
        <dbReference type="EMBL" id="OGD83013.1"/>
    </source>
</evidence>
<name>A0A1F5FTR6_9BACT</name>
<dbReference type="Pfam" id="PF00512">
    <property type="entry name" value="HisKA"/>
    <property type="match status" value="1"/>
</dbReference>
<evidence type="ECO:0000313" key="12">
    <source>
        <dbReference type="Proteomes" id="UP000179252"/>
    </source>
</evidence>
<evidence type="ECO:0000256" key="1">
    <source>
        <dbReference type="ARBA" id="ARBA00000085"/>
    </source>
</evidence>
<dbReference type="PROSITE" id="PS50109">
    <property type="entry name" value="HIS_KIN"/>
    <property type="match status" value="1"/>
</dbReference>
<reference evidence="11 12" key="1">
    <citation type="journal article" date="2016" name="Nat. Commun.">
        <title>Thousands of microbial genomes shed light on interconnected biogeochemical processes in an aquifer system.</title>
        <authorList>
            <person name="Anantharaman K."/>
            <person name="Brown C.T."/>
            <person name="Hug L.A."/>
            <person name="Sharon I."/>
            <person name="Castelle C.J."/>
            <person name="Probst A.J."/>
            <person name="Thomas B.C."/>
            <person name="Singh A."/>
            <person name="Wilkins M.J."/>
            <person name="Karaoz U."/>
            <person name="Brodie E.L."/>
            <person name="Williams K.H."/>
            <person name="Hubbard S.S."/>
            <person name="Banfield J.F."/>
        </authorList>
    </citation>
    <scope>NUCLEOTIDE SEQUENCE [LARGE SCALE GENOMIC DNA]</scope>
</reference>
<keyword evidence="9" id="KW-1133">Transmembrane helix</keyword>
<protein>
    <recommendedName>
        <fullName evidence="2">histidine kinase</fullName>
        <ecNumber evidence="2">2.7.13.3</ecNumber>
    </recommendedName>
</protein>
<dbReference type="Gene3D" id="1.10.287.130">
    <property type="match status" value="1"/>
</dbReference>
<dbReference type="Pfam" id="PF01590">
    <property type="entry name" value="GAF"/>
    <property type="match status" value="1"/>
</dbReference>
<dbReference type="Gene3D" id="3.30.450.40">
    <property type="match status" value="1"/>
</dbReference>
<evidence type="ECO:0000256" key="7">
    <source>
        <dbReference type="ARBA" id="ARBA00023136"/>
    </source>
</evidence>
<dbReference type="GO" id="GO:0000155">
    <property type="term" value="F:phosphorelay sensor kinase activity"/>
    <property type="evidence" value="ECO:0007669"/>
    <property type="project" value="InterPro"/>
</dbReference>
<dbReference type="InterPro" id="IPR031621">
    <property type="entry name" value="HisKA_7TM"/>
</dbReference>
<keyword evidence="9" id="KW-0812">Transmembrane</keyword>
<dbReference type="InterPro" id="IPR003594">
    <property type="entry name" value="HATPase_dom"/>
</dbReference>
<feature type="transmembrane region" description="Helical" evidence="9">
    <location>
        <begin position="201"/>
        <end position="220"/>
    </location>
</feature>
<evidence type="ECO:0000256" key="5">
    <source>
        <dbReference type="ARBA" id="ARBA00022777"/>
    </source>
</evidence>
<dbReference type="Gene3D" id="3.30.565.10">
    <property type="entry name" value="Histidine kinase-like ATPase, C-terminal domain"/>
    <property type="match status" value="1"/>
</dbReference>
<gene>
    <name evidence="11" type="ORF">A2165_01550</name>
</gene>
<feature type="transmembrane region" description="Helical" evidence="9">
    <location>
        <begin position="232"/>
        <end position="254"/>
    </location>
</feature>
<dbReference type="SUPFAM" id="SSF55781">
    <property type="entry name" value="GAF domain-like"/>
    <property type="match status" value="1"/>
</dbReference>
<evidence type="ECO:0000256" key="8">
    <source>
        <dbReference type="SAM" id="Coils"/>
    </source>
</evidence>
<dbReference type="SUPFAM" id="SSF55874">
    <property type="entry name" value="ATPase domain of HSP90 chaperone/DNA topoisomerase II/histidine kinase"/>
    <property type="match status" value="1"/>
</dbReference>
<feature type="transmembrane region" description="Helical" evidence="9">
    <location>
        <begin position="130"/>
        <end position="155"/>
    </location>
</feature>
<comment type="catalytic activity">
    <reaction evidence="1">
        <text>ATP + protein L-histidine = ADP + protein N-phospho-L-histidine.</text>
        <dbReference type="EC" id="2.7.13.3"/>
    </reaction>
</comment>
<dbReference type="InterPro" id="IPR005467">
    <property type="entry name" value="His_kinase_dom"/>
</dbReference>
<dbReference type="InterPro" id="IPR004358">
    <property type="entry name" value="Sig_transdc_His_kin-like_C"/>
</dbReference>
<dbReference type="SUPFAM" id="SSF47384">
    <property type="entry name" value="Homodimeric domain of signal transducing histidine kinase"/>
    <property type="match status" value="1"/>
</dbReference>
<feature type="transmembrane region" description="Helical" evidence="9">
    <location>
        <begin position="62"/>
        <end position="86"/>
    </location>
</feature>
<dbReference type="InterPro" id="IPR003661">
    <property type="entry name" value="HisK_dim/P_dom"/>
</dbReference>
<proteinExistence type="predicted"/>
<dbReference type="AlphaFoldDB" id="A0A1F5FTR6"/>
<feature type="transmembrane region" description="Helical" evidence="9">
    <location>
        <begin position="167"/>
        <end position="189"/>
    </location>
</feature>
<keyword evidence="7 9" id="KW-0472">Membrane</keyword>
<dbReference type="SMART" id="SM00387">
    <property type="entry name" value="HATPase_c"/>
    <property type="match status" value="1"/>
</dbReference>
<sequence>MVALLLTLIILVIILVLGFVVFINNKNSLTNATFFIVTIFLVLWAIANFLENEKIDFIYRSLFLRFDFFLGLWVSFFWLLFCRVFLLDIKEFKKIKYGFLTLIPIILLSPLTFSGLIIKDITVSELGINFGFGILFILYALVIFGYLFGGLFLLLNKYRWFTGLKRIQTLYVLLGLSISATITLLMNLVLQNYISADIARFGIYGFIFIVGFTSYAILRYRLMDVRVIIRRSAVFAVLVLIITALYAILAYFLSQIFTDILGVSSLILNGVVMAILVALGFEPLKLWLSYVTDSFLFKAEYKPQEVLSQFSDQLTTTLDLSVITKFIVNKLGEVFKTNFVSLFLLNESSNVFQKAADWGKVKEQMPQIDEKLFSKVFKYLQSLNRERDIVVREEVKKANELLNNPILQLLIENLDKYEVNLIVPMYVRDKLIGLLFLADKKSGDVYSQQDFRILEIISSQSAVAMQNAQLFEEQKKFAVHLKHEVEKATKELRIANVQLKKLDRAKSEFISIASHQLRTPLTVIKGYLSMINQKDFGEIPEQIMNPLDKVYKSTQRIIGLVEDLLNISRIESGRMTFDFETVDLPELVKEVFEELEQHAKSKGLDFKYIQPVKKIPPVQLDRNKIREVLMNLMDNAIKYTEKGFVNVQLEKLDNHVRFAVKDSGRGIEPDEMPLLFQKFSRAKGVQLVHTEGTGLGLYIAKQILQKHHARIWAESEGSGKGSKFIIEFKI</sequence>
<keyword evidence="3" id="KW-0597">Phosphoprotein</keyword>
<dbReference type="InterPro" id="IPR029016">
    <property type="entry name" value="GAF-like_dom_sf"/>
</dbReference>
<keyword evidence="6" id="KW-0902">Two-component regulatory system</keyword>
<dbReference type="PANTHER" id="PTHR43711">
    <property type="entry name" value="TWO-COMPONENT HISTIDINE KINASE"/>
    <property type="match status" value="1"/>
</dbReference>
<dbReference type="EMBL" id="MFAU01000064">
    <property type="protein sequence ID" value="OGD83013.1"/>
    <property type="molecule type" value="Genomic_DNA"/>
</dbReference>
<accession>A0A1F5FTR6</accession>
<feature type="transmembrane region" description="Helical" evidence="9">
    <location>
        <begin position="98"/>
        <end position="118"/>
    </location>
</feature>
<dbReference type="InterPro" id="IPR050736">
    <property type="entry name" value="Sensor_HK_Regulatory"/>
</dbReference>
<feature type="coiled-coil region" evidence="8">
    <location>
        <begin position="478"/>
        <end position="505"/>
    </location>
</feature>
<evidence type="ECO:0000256" key="9">
    <source>
        <dbReference type="SAM" id="Phobius"/>
    </source>
</evidence>
<dbReference type="Pfam" id="PF16927">
    <property type="entry name" value="HisKA_7TM"/>
    <property type="match status" value="1"/>
</dbReference>
<feature type="domain" description="Histidine kinase" evidence="10">
    <location>
        <begin position="512"/>
        <end position="730"/>
    </location>
</feature>
<evidence type="ECO:0000259" key="10">
    <source>
        <dbReference type="PROSITE" id="PS50109"/>
    </source>
</evidence>
<evidence type="ECO:0000256" key="2">
    <source>
        <dbReference type="ARBA" id="ARBA00012438"/>
    </source>
</evidence>
<evidence type="ECO:0000256" key="3">
    <source>
        <dbReference type="ARBA" id="ARBA00022553"/>
    </source>
</evidence>
<evidence type="ECO:0000256" key="4">
    <source>
        <dbReference type="ARBA" id="ARBA00022679"/>
    </source>
</evidence>
<dbReference type="Pfam" id="PF02518">
    <property type="entry name" value="HATPase_c"/>
    <property type="match status" value="1"/>
</dbReference>
<dbReference type="SMART" id="SM00388">
    <property type="entry name" value="HisKA"/>
    <property type="match status" value="1"/>
</dbReference>